<dbReference type="Proteomes" id="UP000438182">
    <property type="component" value="Unassembled WGS sequence"/>
</dbReference>
<dbReference type="EMBL" id="WSTA01000025">
    <property type="protein sequence ID" value="MWB98397.1"/>
    <property type="molecule type" value="Genomic_DNA"/>
</dbReference>
<feature type="transmembrane region" description="Helical" evidence="1">
    <location>
        <begin position="53"/>
        <end position="72"/>
    </location>
</feature>
<feature type="transmembrane region" description="Helical" evidence="1">
    <location>
        <begin position="128"/>
        <end position="147"/>
    </location>
</feature>
<evidence type="ECO:0000313" key="2">
    <source>
        <dbReference type="EMBL" id="MWB98397.1"/>
    </source>
</evidence>
<feature type="transmembrane region" description="Helical" evidence="1">
    <location>
        <begin position="24"/>
        <end position="47"/>
    </location>
</feature>
<keyword evidence="1" id="KW-1133">Transmembrane helix</keyword>
<evidence type="ECO:0000256" key="1">
    <source>
        <dbReference type="SAM" id="Phobius"/>
    </source>
</evidence>
<feature type="transmembrane region" description="Helical" evidence="1">
    <location>
        <begin position="193"/>
        <end position="213"/>
    </location>
</feature>
<dbReference type="RefSeq" id="WP_160423731.1">
    <property type="nucleotide sequence ID" value="NZ_WSTA01000025.1"/>
</dbReference>
<dbReference type="InterPro" id="IPR017196">
    <property type="entry name" value="ECF_substrate-spec_UCP037395"/>
</dbReference>
<evidence type="ECO:0000313" key="3">
    <source>
        <dbReference type="Proteomes" id="UP000438182"/>
    </source>
</evidence>
<reference evidence="2 3" key="1">
    <citation type="submission" date="2019-12" db="EMBL/GenBank/DDBJ databases">
        <authorList>
            <person name="Kim Y.S."/>
        </authorList>
    </citation>
    <scope>NUCLEOTIDE SEQUENCE [LARGE SCALE GENOMIC DNA]</scope>
    <source>
        <strain evidence="2 3">MMS17-SY077</strain>
    </source>
</reference>
<proteinExistence type="predicted"/>
<dbReference type="PIRSF" id="PIRSF037395">
    <property type="entry name" value="UCP037395_ABCper"/>
    <property type="match status" value="1"/>
</dbReference>
<keyword evidence="1" id="KW-0472">Membrane</keyword>
<gene>
    <name evidence="2" type="ORF">GB864_07525</name>
</gene>
<keyword evidence="3" id="KW-1185">Reference proteome</keyword>
<dbReference type="AlphaFoldDB" id="A0A6I4P4N6"/>
<name>A0A6I4P4N6_9MICO</name>
<keyword evidence="1" id="KW-0812">Transmembrane</keyword>
<protein>
    <submittedName>
        <fullName evidence="2">ECF transporter S component</fullName>
    </submittedName>
</protein>
<comment type="caution">
    <text evidence="2">The sequence shown here is derived from an EMBL/GenBank/DDBJ whole genome shotgun (WGS) entry which is preliminary data.</text>
</comment>
<accession>A0A6I4P4N6</accession>
<feature type="transmembrane region" description="Helical" evidence="1">
    <location>
        <begin position="253"/>
        <end position="273"/>
    </location>
</feature>
<organism evidence="2 3">
    <name type="scientific">Agromyces seonyuensis</name>
    <dbReference type="NCBI Taxonomy" id="2662446"/>
    <lineage>
        <taxon>Bacteria</taxon>
        <taxon>Bacillati</taxon>
        <taxon>Actinomycetota</taxon>
        <taxon>Actinomycetes</taxon>
        <taxon>Micrococcales</taxon>
        <taxon>Microbacteriaceae</taxon>
        <taxon>Agromyces</taxon>
    </lineage>
</organism>
<sequence length="279" mass="28199">MSAGDQLLTRTVIERDRPTRRRRLLGRIALVLGSILALAGFGWPLLAPAVPDQAQAAAPALALSLVPALLVLTALALDGAVASAKSVALLGVLAAIGTAVRVASAGVAGVEAVFILLVLAGRAFGARFGFLLGVLTIAASSLVWGGIGPWTPFQAFAAGWIGAGAGLLPRLGAARAGGAPPGRSGRLLELGMLAAYGAIAAYGFGLVMNLWFWPFAVGTGTGISYDGAAPLGDNLAAFGLYSLVTSTATWDTVRAVTTVVGVLVVGRPVLAALRRAKLR</sequence>